<dbReference type="RefSeq" id="WP_123448691.1">
    <property type="nucleotide sequence ID" value="NZ_MOBX01000003.1"/>
</dbReference>
<dbReference type="EMBL" id="MOBX01000003">
    <property type="protein sequence ID" value="RON85041.1"/>
    <property type="molecule type" value="Genomic_DNA"/>
</dbReference>
<name>A0A423MKF2_PSEFL</name>
<protein>
    <submittedName>
        <fullName evidence="1">Uncharacterized protein</fullName>
    </submittedName>
</protein>
<reference evidence="1 2" key="1">
    <citation type="submission" date="2016-10" db="EMBL/GenBank/DDBJ databases">
        <title>Comparative genome analysis of multiple Pseudomonas spp. focuses on biocontrol and plant growth promoting traits.</title>
        <authorList>
            <person name="Tao X.-Y."/>
            <person name="Taylor C.G."/>
        </authorList>
    </citation>
    <scope>NUCLEOTIDE SEQUENCE [LARGE SCALE GENOMIC DNA]</scope>
    <source>
        <strain evidence="1 2">28B5</strain>
    </source>
</reference>
<dbReference type="AlphaFoldDB" id="A0A423MKF2"/>
<proteinExistence type="predicted"/>
<dbReference type="OrthoDB" id="6932370at2"/>
<comment type="caution">
    <text evidence="1">The sequence shown here is derived from an EMBL/GenBank/DDBJ whole genome shotgun (WGS) entry which is preliminary data.</text>
</comment>
<organism evidence="1 2">
    <name type="scientific">Pseudomonas fluorescens</name>
    <dbReference type="NCBI Taxonomy" id="294"/>
    <lineage>
        <taxon>Bacteria</taxon>
        <taxon>Pseudomonadati</taxon>
        <taxon>Pseudomonadota</taxon>
        <taxon>Gammaproteobacteria</taxon>
        <taxon>Pseudomonadales</taxon>
        <taxon>Pseudomonadaceae</taxon>
        <taxon>Pseudomonas</taxon>
    </lineage>
</organism>
<evidence type="ECO:0000313" key="2">
    <source>
        <dbReference type="Proteomes" id="UP000285378"/>
    </source>
</evidence>
<gene>
    <name evidence="1" type="ORF">BK670_03855</name>
</gene>
<accession>A0A423MKF2</accession>
<evidence type="ECO:0000313" key="1">
    <source>
        <dbReference type="EMBL" id="RON85041.1"/>
    </source>
</evidence>
<dbReference type="Proteomes" id="UP000285378">
    <property type="component" value="Unassembled WGS sequence"/>
</dbReference>
<sequence length="105" mass="11656">MKKSIVDQVWHKIPDLDSQGRAAAVSKLEQVGELARRIGQTEGGEAANNILEHGLIEVALLRCREIQDGKVGLDYDDLQIYYRYATAAILKAEAVIDDELAHLKL</sequence>